<sequence>MSARDVMQQSLSAAIYAQPVNWFFQPQYRLGKRSRLIMAMLDRLPMPAFSIMPRTQTALYILRLIQHPTYLTNNIDLIPTLTRLQHSLAVTETRGNEDHSMSLSIIADLRPVNPSGTLVLACRAITPVKCNPGPNPDCCGPCKDKNRYCRGPIDAPVLIDIQSWFKTALASLQSQCGSLEAIVKERSMYSLSIKVNKTGAIERYDVDLQNIDGHVVSPYDPSSLVRALDVVFPADQKAGLNTGSLAAQHNLDHNVESVVRRFVACSMLLCIPASCGIDRSPCEHAAAPYVILEFIRQLGQEACNLFQRIFYEADEFSNSKPRNKVTFVRDKRSFAFNLGLVHSSVQSLVSAKSNWTGSHFMPGNLYDVMPAVLEKVEWLAMGFNKTSFIDGRRCLRSEMTELHIGFSSLEGRMSIADSSNQAYLPGDKLVPTVPQMDSPLAQDSADQCPGQLSNSSLLQPSGEDMAENNPGSPWLARELKRFSQNDLYDVLPSSVQGRSLREDAIRQAKTELKEQDSAINKHLVKKAALEEKLRFWQLDSTVSNSSVDSDGCAGNPFQSGLAIQKRIRELKEASKQQDVAIQKHIIRKASLERAIEAWQPNRVSMLVGDLPNPAQNDVESDRNRLMPAYTCSEGPDEFGTVYSRVSAYSRDYAYSGDITGNPLRLVGMQFASRRTSYIQEAPLREVGPVAPLTLDSSIPAKAPSHHGWDTVERLSFCKAPPTLSQSPEYHEFESPGDQATSGDTVQHSRQQTPFKETIEQKRLGGEKQATVTTGPGKSFAHWLLRRRPSSFGSVMDGMFKKFERVAIGGWPARKSRDKRAVPVEGSVNK</sequence>
<accession>A0A2K9YES8</accession>
<evidence type="ECO:0000256" key="1">
    <source>
        <dbReference type="SAM" id="MobiDB-lite"/>
    </source>
</evidence>
<organism evidence="2">
    <name type="scientific">Cladonia uncialis subsp. uncialis</name>
    <dbReference type="NCBI Taxonomy" id="180999"/>
    <lineage>
        <taxon>Eukaryota</taxon>
        <taxon>Fungi</taxon>
        <taxon>Dikarya</taxon>
        <taxon>Ascomycota</taxon>
        <taxon>Pezizomycotina</taxon>
        <taxon>Lecanoromycetes</taxon>
        <taxon>OSLEUM clade</taxon>
        <taxon>Lecanoromycetidae</taxon>
        <taxon>Lecanorales</taxon>
        <taxon>Lecanorineae</taxon>
        <taxon>Cladoniaceae</taxon>
        <taxon>Cladonia</taxon>
    </lineage>
</organism>
<reference evidence="2" key="1">
    <citation type="submission" date="2017-12" db="EMBL/GenBank/DDBJ databases">
        <title>Genome Sequencing Reveals a Rich Biosynthetic Potential.</title>
        <authorList>
            <person name="Bertrand R.L."/>
            <person name="Abdel-Hameed M.E."/>
            <person name="Sorensen J.L."/>
        </authorList>
    </citation>
    <scope>NUCLEOTIDE SEQUENCE</scope>
</reference>
<feature type="region of interest" description="Disordered" evidence="1">
    <location>
        <begin position="724"/>
        <end position="751"/>
    </location>
</feature>
<proteinExistence type="predicted"/>
<feature type="compositionally biased region" description="Polar residues" evidence="1">
    <location>
        <begin position="450"/>
        <end position="459"/>
    </location>
</feature>
<name>A0A2K9YES8_CLAUC</name>
<feature type="region of interest" description="Disordered" evidence="1">
    <location>
        <begin position="433"/>
        <end position="470"/>
    </location>
</feature>
<feature type="compositionally biased region" description="Polar residues" evidence="1">
    <location>
        <begin position="737"/>
        <end position="751"/>
    </location>
</feature>
<dbReference type="EMBL" id="MG777506">
    <property type="protein sequence ID" value="AUW31330.1"/>
    <property type="molecule type" value="Genomic_DNA"/>
</dbReference>
<dbReference type="AlphaFoldDB" id="A0A2K9YES8"/>
<protein>
    <submittedName>
        <fullName evidence="2">Uncharacterized protein</fullName>
    </submittedName>
</protein>
<evidence type="ECO:0000313" key="2">
    <source>
        <dbReference type="EMBL" id="AUW31330.1"/>
    </source>
</evidence>